<proteinExistence type="predicted"/>
<protein>
    <submittedName>
        <fullName evidence="2">Uncharacterized protein</fullName>
    </submittedName>
</protein>
<accession>A0A3L8SHP9</accession>
<feature type="compositionally biased region" description="Basic and acidic residues" evidence="1">
    <location>
        <begin position="39"/>
        <end position="62"/>
    </location>
</feature>
<name>A0A3L8SHP9_CHLGU</name>
<comment type="caution">
    <text evidence="2">The sequence shown here is derived from an EMBL/GenBank/DDBJ whole genome shotgun (WGS) entry which is preliminary data.</text>
</comment>
<sequence>MASEVLYTMVSPKEKVNFISEASDTGDAVTYAVVNIKGRSDRPDSTPKITHSDEMETCHQTDHSPVISSQISVKPLTSPYMDKA</sequence>
<dbReference type="EMBL" id="QUSF01000021">
    <property type="protein sequence ID" value="RLW01806.1"/>
    <property type="molecule type" value="Genomic_DNA"/>
</dbReference>
<dbReference type="OrthoDB" id="10419061at2759"/>
<reference evidence="2 3" key="1">
    <citation type="journal article" date="2018" name="Proc. R. Soc. B">
        <title>A non-coding region near Follistatin controls head colour polymorphism in the Gouldian finch.</title>
        <authorList>
            <person name="Toomey M.B."/>
            <person name="Marques C.I."/>
            <person name="Andrade P."/>
            <person name="Araujo P.M."/>
            <person name="Sabatino S."/>
            <person name="Gazda M.A."/>
            <person name="Afonso S."/>
            <person name="Lopes R.J."/>
            <person name="Corbo J.C."/>
            <person name="Carneiro M."/>
        </authorList>
    </citation>
    <scope>NUCLEOTIDE SEQUENCE [LARGE SCALE GENOMIC DNA]</scope>
    <source>
        <strain evidence="2">Red01</strain>
        <tissue evidence="2">Muscle</tissue>
    </source>
</reference>
<dbReference type="Proteomes" id="UP000276834">
    <property type="component" value="Unassembled WGS sequence"/>
</dbReference>
<organism evidence="2 3">
    <name type="scientific">Chloebia gouldiae</name>
    <name type="common">Gouldian finch</name>
    <name type="synonym">Erythrura gouldiae</name>
    <dbReference type="NCBI Taxonomy" id="44316"/>
    <lineage>
        <taxon>Eukaryota</taxon>
        <taxon>Metazoa</taxon>
        <taxon>Chordata</taxon>
        <taxon>Craniata</taxon>
        <taxon>Vertebrata</taxon>
        <taxon>Euteleostomi</taxon>
        <taxon>Archelosauria</taxon>
        <taxon>Archosauria</taxon>
        <taxon>Dinosauria</taxon>
        <taxon>Saurischia</taxon>
        <taxon>Theropoda</taxon>
        <taxon>Coelurosauria</taxon>
        <taxon>Aves</taxon>
        <taxon>Neognathae</taxon>
        <taxon>Neoaves</taxon>
        <taxon>Telluraves</taxon>
        <taxon>Australaves</taxon>
        <taxon>Passeriformes</taxon>
        <taxon>Passeroidea</taxon>
        <taxon>Passeridae</taxon>
        <taxon>Chloebia</taxon>
    </lineage>
</organism>
<dbReference type="AlphaFoldDB" id="A0A3L8SHP9"/>
<evidence type="ECO:0000256" key="1">
    <source>
        <dbReference type="SAM" id="MobiDB-lite"/>
    </source>
</evidence>
<evidence type="ECO:0000313" key="2">
    <source>
        <dbReference type="EMBL" id="RLW01806.1"/>
    </source>
</evidence>
<keyword evidence="3" id="KW-1185">Reference proteome</keyword>
<evidence type="ECO:0000313" key="3">
    <source>
        <dbReference type="Proteomes" id="UP000276834"/>
    </source>
</evidence>
<gene>
    <name evidence="2" type="ORF">DV515_00007643</name>
</gene>
<feature type="region of interest" description="Disordered" evidence="1">
    <location>
        <begin position="39"/>
        <end position="67"/>
    </location>
</feature>